<protein>
    <submittedName>
        <fullName evidence="1">Uncharacterized protein</fullName>
    </submittedName>
</protein>
<dbReference type="RefSeq" id="WP_177174474.1">
    <property type="nucleotide sequence ID" value="NZ_FOHL01000001.1"/>
</dbReference>
<dbReference type="EMBL" id="FRDL01000014">
    <property type="protein sequence ID" value="SHN76873.1"/>
    <property type="molecule type" value="Genomic_DNA"/>
</dbReference>
<dbReference type="STRING" id="1189325.SAMN04488119_101408"/>
<dbReference type="AlphaFoldDB" id="A0A1M7U1T8"/>
<keyword evidence="2" id="KW-1185">Reference proteome</keyword>
<gene>
    <name evidence="1" type="ORF">SAMN05216200_11414</name>
</gene>
<organism evidence="1 2">
    <name type="scientific">Oceanicella actignis</name>
    <dbReference type="NCBI Taxonomy" id="1189325"/>
    <lineage>
        <taxon>Bacteria</taxon>
        <taxon>Pseudomonadati</taxon>
        <taxon>Pseudomonadota</taxon>
        <taxon>Alphaproteobacteria</taxon>
        <taxon>Rhodobacterales</taxon>
        <taxon>Paracoccaceae</taxon>
        <taxon>Oceanicella</taxon>
    </lineage>
</organism>
<evidence type="ECO:0000313" key="1">
    <source>
        <dbReference type="EMBL" id="SHN76873.1"/>
    </source>
</evidence>
<evidence type="ECO:0000313" key="2">
    <source>
        <dbReference type="Proteomes" id="UP000184066"/>
    </source>
</evidence>
<accession>A0A1M7U1T8</accession>
<sequence length="52" mass="5736">MARFDYGNERQPGRLDAILAKVDRSPVFHAALAAGAAWWWVDYALQIAAAFG</sequence>
<reference evidence="1 2" key="1">
    <citation type="submission" date="2016-12" db="EMBL/GenBank/DDBJ databases">
        <authorList>
            <person name="Song W.-J."/>
            <person name="Kurnit D.M."/>
        </authorList>
    </citation>
    <scope>NUCLEOTIDE SEQUENCE [LARGE SCALE GENOMIC DNA]</scope>
    <source>
        <strain evidence="1 2">CGMCC 1.10808</strain>
    </source>
</reference>
<dbReference type="Proteomes" id="UP000184066">
    <property type="component" value="Unassembled WGS sequence"/>
</dbReference>
<proteinExistence type="predicted"/>
<name>A0A1M7U1T8_9RHOB</name>